<comment type="caution">
    <text evidence="1">The sequence shown here is derived from an EMBL/GenBank/DDBJ whole genome shotgun (WGS) entry which is preliminary data.</text>
</comment>
<proteinExistence type="predicted"/>
<evidence type="ECO:0000313" key="1">
    <source>
        <dbReference type="EMBL" id="GBM58280.1"/>
    </source>
</evidence>
<keyword evidence="2" id="KW-1185">Reference proteome</keyword>
<sequence>MKNFLVASGVMLFQRGTRTAFSASSSLNHWTNSSRRYLVISSSHSYDSSQVFCSISLGQSITGETNPNGSNTLRVADIIVCLVMISIFTSFNHLRLIERLSSDLFHFSPNKAMVLEFTYLGAEDSQSRSSNPPFFISSFEILIKRFNSDSL</sequence>
<accession>A0A4Y2GWW9</accession>
<name>A0A4Y2GWW9_ARAVE</name>
<dbReference type="AlphaFoldDB" id="A0A4Y2GWW9"/>
<reference evidence="1 2" key="1">
    <citation type="journal article" date="2019" name="Sci. Rep.">
        <title>Orb-weaving spider Araneus ventricosus genome elucidates the spidroin gene catalogue.</title>
        <authorList>
            <person name="Kono N."/>
            <person name="Nakamura H."/>
            <person name="Ohtoshi R."/>
            <person name="Moran D.A.P."/>
            <person name="Shinohara A."/>
            <person name="Yoshida Y."/>
            <person name="Fujiwara M."/>
            <person name="Mori M."/>
            <person name="Tomita M."/>
            <person name="Arakawa K."/>
        </authorList>
    </citation>
    <scope>NUCLEOTIDE SEQUENCE [LARGE SCALE GENOMIC DNA]</scope>
</reference>
<gene>
    <name evidence="1" type="ORF">AVEN_220197_1</name>
</gene>
<dbReference type="Proteomes" id="UP000499080">
    <property type="component" value="Unassembled WGS sequence"/>
</dbReference>
<dbReference type="EMBL" id="BGPR01001628">
    <property type="protein sequence ID" value="GBM58280.1"/>
    <property type="molecule type" value="Genomic_DNA"/>
</dbReference>
<protein>
    <submittedName>
        <fullName evidence="1">Uncharacterized protein</fullName>
    </submittedName>
</protein>
<organism evidence="1 2">
    <name type="scientific">Araneus ventricosus</name>
    <name type="common">Orbweaver spider</name>
    <name type="synonym">Epeira ventricosa</name>
    <dbReference type="NCBI Taxonomy" id="182803"/>
    <lineage>
        <taxon>Eukaryota</taxon>
        <taxon>Metazoa</taxon>
        <taxon>Ecdysozoa</taxon>
        <taxon>Arthropoda</taxon>
        <taxon>Chelicerata</taxon>
        <taxon>Arachnida</taxon>
        <taxon>Araneae</taxon>
        <taxon>Araneomorphae</taxon>
        <taxon>Entelegynae</taxon>
        <taxon>Araneoidea</taxon>
        <taxon>Araneidae</taxon>
        <taxon>Araneus</taxon>
    </lineage>
</organism>
<evidence type="ECO:0000313" key="2">
    <source>
        <dbReference type="Proteomes" id="UP000499080"/>
    </source>
</evidence>